<comment type="caution">
    <text evidence="1">The sequence shown here is derived from an EMBL/GenBank/DDBJ whole genome shotgun (WGS) entry which is preliminary data.</text>
</comment>
<sequence>MSMTVEEAQVARQPQPVPATPSNVLEQFSMKGRVIAITGAADGIGFAVAEAMAEAGGDVALWYNSNDAAVSRAAELAKRHGITAIAYHVEVSTPEKVEQGIQKVLGDFGKLDVFIANAGMAISKPVTETTIDEYKKQMSVNVDGVFYCAKYAGETFKKQGFGNLIITSSISAHIVNVPIDQPVYNASKAAVTHLGKSLAREWREFARVNIVSPGFFDTKMGASENVINEAYRMTPLGRQGNVKEIKGLYLYLASDASSYQTGSDVVIDGGYILP</sequence>
<protein>
    <submittedName>
        <fullName evidence="1">Uncharacterized protein</fullName>
    </submittedName>
</protein>
<gene>
    <name evidence="1" type="ORF">M8818_006334</name>
</gene>
<name>A0ACC3S5P6_9PEZI</name>
<accession>A0ACC3S5P6</accession>
<dbReference type="Proteomes" id="UP001320706">
    <property type="component" value="Unassembled WGS sequence"/>
</dbReference>
<keyword evidence="2" id="KW-1185">Reference proteome</keyword>
<organism evidence="1 2">
    <name type="scientific">Zalaria obscura</name>
    <dbReference type="NCBI Taxonomy" id="2024903"/>
    <lineage>
        <taxon>Eukaryota</taxon>
        <taxon>Fungi</taxon>
        <taxon>Dikarya</taxon>
        <taxon>Ascomycota</taxon>
        <taxon>Pezizomycotina</taxon>
        <taxon>Dothideomycetes</taxon>
        <taxon>Dothideomycetidae</taxon>
        <taxon>Dothideales</taxon>
        <taxon>Zalariaceae</taxon>
        <taxon>Zalaria</taxon>
    </lineage>
</organism>
<dbReference type="EMBL" id="JAMKPW020000040">
    <property type="protein sequence ID" value="KAK8198469.1"/>
    <property type="molecule type" value="Genomic_DNA"/>
</dbReference>
<evidence type="ECO:0000313" key="2">
    <source>
        <dbReference type="Proteomes" id="UP001320706"/>
    </source>
</evidence>
<proteinExistence type="predicted"/>
<reference evidence="1" key="1">
    <citation type="submission" date="2024-02" db="EMBL/GenBank/DDBJ databases">
        <title>Metagenome Assembled Genome of Zalaria obscura JY119.</title>
        <authorList>
            <person name="Vighnesh L."/>
            <person name="Jagadeeshwari U."/>
            <person name="Venkata Ramana C."/>
            <person name="Sasikala C."/>
        </authorList>
    </citation>
    <scope>NUCLEOTIDE SEQUENCE</scope>
    <source>
        <strain evidence="1">JY119</strain>
    </source>
</reference>
<evidence type="ECO:0000313" key="1">
    <source>
        <dbReference type="EMBL" id="KAK8198469.1"/>
    </source>
</evidence>